<dbReference type="AlphaFoldDB" id="A0A918VSY3"/>
<dbReference type="SUPFAM" id="SSF81301">
    <property type="entry name" value="Nucleotidyltransferase"/>
    <property type="match status" value="1"/>
</dbReference>
<accession>A0A918VSY3</accession>
<name>A0A918VSY3_9GAMM</name>
<dbReference type="Pfam" id="PF04229">
    <property type="entry name" value="GrpB"/>
    <property type="match status" value="1"/>
</dbReference>
<sequence>MRERSREQGMYIYPYNHDWPHDFQEEAKLIRSIYVGSIQLNHIGSTAVEGLCAKNCIDILGVVTNLEDVRENLQNLERIGYHHKGSYGIEGRAYFSKQKRKVHFHIFPVGHHAIRTHLGFVETMCANPSLVQKLNKLKTQLHSKYPQDKDAYQKEKAVFYAEIQKKL</sequence>
<dbReference type="Gene3D" id="3.30.460.10">
    <property type="entry name" value="Beta Polymerase, domain 2"/>
    <property type="match status" value="1"/>
</dbReference>
<comment type="caution">
    <text evidence="1">The sequence shown here is derived from an EMBL/GenBank/DDBJ whole genome shotgun (WGS) entry which is preliminary data.</text>
</comment>
<dbReference type="RefSeq" id="WP_229794333.1">
    <property type="nucleotide sequence ID" value="NZ_BMXA01000008.1"/>
</dbReference>
<dbReference type="InterPro" id="IPR007344">
    <property type="entry name" value="GrpB/CoaE"/>
</dbReference>
<dbReference type="InterPro" id="IPR043519">
    <property type="entry name" value="NT_sf"/>
</dbReference>
<proteinExistence type="predicted"/>
<dbReference type="PANTHER" id="PTHR34822">
    <property type="entry name" value="GRPB DOMAIN PROTEIN (AFU_ORTHOLOGUE AFUA_1G01530)"/>
    <property type="match status" value="1"/>
</dbReference>
<dbReference type="EMBL" id="BMXA01000008">
    <property type="protein sequence ID" value="GHA19854.1"/>
    <property type="molecule type" value="Genomic_DNA"/>
</dbReference>
<keyword evidence="2" id="KW-1185">Reference proteome</keyword>
<evidence type="ECO:0000313" key="1">
    <source>
        <dbReference type="EMBL" id="GHA19854.1"/>
    </source>
</evidence>
<evidence type="ECO:0008006" key="3">
    <source>
        <dbReference type="Google" id="ProtNLM"/>
    </source>
</evidence>
<reference evidence="1" key="1">
    <citation type="journal article" date="2014" name="Int. J. Syst. Evol. Microbiol.">
        <title>Complete genome sequence of Corynebacterium casei LMG S-19264T (=DSM 44701T), isolated from a smear-ripened cheese.</title>
        <authorList>
            <consortium name="US DOE Joint Genome Institute (JGI-PGF)"/>
            <person name="Walter F."/>
            <person name="Albersmeier A."/>
            <person name="Kalinowski J."/>
            <person name="Ruckert C."/>
        </authorList>
    </citation>
    <scope>NUCLEOTIDE SEQUENCE</scope>
    <source>
        <strain evidence="1">KCTC 12711</strain>
    </source>
</reference>
<organism evidence="1 2">
    <name type="scientific">Arenicella chitinivorans</name>
    <dbReference type="NCBI Taxonomy" id="1329800"/>
    <lineage>
        <taxon>Bacteria</taxon>
        <taxon>Pseudomonadati</taxon>
        <taxon>Pseudomonadota</taxon>
        <taxon>Gammaproteobacteria</taxon>
        <taxon>Arenicellales</taxon>
        <taxon>Arenicellaceae</taxon>
        <taxon>Arenicella</taxon>
    </lineage>
</organism>
<reference evidence="1" key="2">
    <citation type="submission" date="2020-09" db="EMBL/GenBank/DDBJ databases">
        <authorList>
            <person name="Sun Q."/>
            <person name="Kim S."/>
        </authorList>
    </citation>
    <scope>NUCLEOTIDE SEQUENCE</scope>
    <source>
        <strain evidence="1">KCTC 12711</strain>
    </source>
</reference>
<evidence type="ECO:0000313" key="2">
    <source>
        <dbReference type="Proteomes" id="UP000614811"/>
    </source>
</evidence>
<gene>
    <name evidence="1" type="primary">grpB</name>
    <name evidence="1" type="ORF">GCM10008090_31990</name>
</gene>
<dbReference type="Proteomes" id="UP000614811">
    <property type="component" value="Unassembled WGS sequence"/>
</dbReference>
<protein>
    <recommendedName>
        <fullName evidence="3">GrpB family protein</fullName>
    </recommendedName>
</protein>
<dbReference type="PANTHER" id="PTHR34822:SF1">
    <property type="entry name" value="GRPB FAMILY PROTEIN"/>
    <property type="match status" value="1"/>
</dbReference>